<dbReference type="GO" id="GO:0008237">
    <property type="term" value="F:metallopeptidase activity"/>
    <property type="evidence" value="ECO:0007669"/>
    <property type="project" value="UniProtKB-KW"/>
</dbReference>
<comment type="caution">
    <text evidence="10">The sequence shown here is derived from an EMBL/GenBank/DDBJ whole genome shotgun (WGS) entry which is preliminary data.</text>
</comment>
<feature type="active site" evidence="8">
    <location>
        <position position="134"/>
    </location>
</feature>
<feature type="binding site" evidence="8">
    <location>
        <position position="137"/>
    </location>
    <ligand>
        <name>Zn(2+)</name>
        <dbReference type="ChEBI" id="CHEBI:29105"/>
        <note>catalytic</note>
    </ligand>
</feature>
<dbReference type="Gene3D" id="3.30.2010.10">
    <property type="entry name" value="Metalloproteases ('zincins'), catalytic domain"/>
    <property type="match status" value="1"/>
</dbReference>
<dbReference type="SUPFAM" id="SSF48452">
    <property type="entry name" value="TPR-like"/>
    <property type="match status" value="1"/>
</dbReference>
<keyword evidence="3 8" id="KW-0732">Signal</keyword>
<evidence type="ECO:0000256" key="1">
    <source>
        <dbReference type="ARBA" id="ARBA00022670"/>
    </source>
</evidence>
<name>A0ABP9DWR3_9GAMM</name>
<evidence type="ECO:0000313" key="11">
    <source>
        <dbReference type="Proteomes" id="UP001501323"/>
    </source>
</evidence>
<keyword evidence="7 8" id="KW-0482">Metalloprotease</keyword>
<reference evidence="11" key="1">
    <citation type="journal article" date="2019" name="Int. J. Syst. Evol. Microbiol.">
        <title>The Global Catalogue of Microorganisms (GCM) 10K type strain sequencing project: providing services to taxonomists for standard genome sequencing and annotation.</title>
        <authorList>
            <consortium name="The Broad Institute Genomics Platform"/>
            <consortium name="The Broad Institute Genome Sequencing Center for Infectious Disease"/>
            <person name="Wu L."/>
            <person name="Ma J."/>
        </authorList>
    </citation>
    <scope>NUCLEOTIDE SEQUENCE [LARGE SCALE GENOMIC DNA]</scope>
    <source>
        <strain evidence="11">JCM 18392</strain>
    </source>
</reference>
<protein>
    <recommendedName>
        <fullName evidence="8">Putative beta-barrel assembly-enhancing protease</fullName>
        <ecNumber evidence="8">3.4.-.-</ecNumber>
    </recommendedName>
</protein>
<dbReference type="EC" id="3.4.-.-" evidence="8"/>
<dbReference type="EMBL" id="BAABJY010000002">
    <property type="protein sequence ID" value="GAA4862365.1"/>
    <property type="molecule type" value="Genomic_DNA"/>
</dbReference>
<dbReference type="Proteomes" id="UP001501323">
    <property type="component" value="Unassembled WGS sequence"/>
</dbReference>
<keyword evidence="5 8" id="KW-0378">Hydrolase</keyword>
<comment type="cofactor">
    <cofactor evidence="8">
        <name>Zn(2+)</name>
        <dbReference type="ChEBI" id="CHEBI:29105"/>
    </cofactor>
    <text evidence="8">Binds 1 zinc ion per subunit.</text>
</comment>
<evidence type="ECO:0000256" key="3">
    <source>
        <dbReference type="ARBA" id="ARBA00022729"/>
    </source>
</evidence>
<comment type="similarity">
    <text evidence="8">Belongs to the peptidase M48 family. BepA subfamily.</text>
</comment>
<keyword evidence="11" id="KW-1185">Reference proteome</keyword>
<comment type="function">
    <text evidence="8">Functions as both a chaperone and a metalloprotease. Maintains the integrity of the outer membrane by promoting either the assembly or the elimination of outer membrane proteins, depending on their folding state.</text>
</comment>
<dbReference type="Gene3D" id="1.25.40.10">
    <property type="entry name" value="Tetratricopeptide repeat domain"/>
    <property type="match status" value="1"/>
</dbReference>
<dbReference type="PANTHER" id="PTHR22726">
    <property type="entry name" value="METALLOENDOPEPTIDASE OMA1"/>
    <property type="match status" value="1"/>
</dbReference>
<keyword evidence="6 8" id="KW-0862">Zinc</keyword>
<dbReference type="RefSeq" id="WP_345294715.1">
    <property type="nucleotide sequence ID" value="NZ_BAABJY010000002.1"/>
</dbReference>
<evidence type="ECO:0000256" key="6">
    <source>
        <dbReference type="ARBA" id="ARBA00022833"/>
    </source>
</evidence>
<feature type="chain" id="PRO_5044900874" description="Putative beta-barrel assembly-enhancing protease" evidence="8">
    <location>
        <begin position="26"/>
        <end position="556"/>
    </location>
</feature>
<evidence type="ECO:0000256" key="7">
    <source>
        <dbReference type="ARBA" id="ARBA00023049"/>
    </source>
</evidence>
<keyword evidence="2 8" id="KW-0479">Metal-binding</keyword>
<evidence type="ECO:0000259" key="9">
    <source>
        <dbReference type="Pfam" id="PF01435"/>
    </source>
</evidence>
<dbReference type="InterPro" id="IPR030873">
    <property type="entry name" value="Protease_BepA"/>
</dbReference>
<keyword evidence="1 8" id="KW-0645">Protease</keyword>
<gene>
    <name evidence="10" type="ORF">GCM10023332_13040</name>
</gene>
<feature type="domain" description="Peptidase M48" evidence="9">
    <location>
        <begin position="68"/>
        <end position="266"/>
    </location>
</feature>
<dbReference type="HAMAP" id="MF_00997">
    <property type="entry name" value="Protease_BepA"/>
    <property type="match status" value="1"/>
</dbReference>
<evidence type="ECO:0000256" key="2">
    <source>
        <dbReference type="ARBA" id="ARBA00022723"/>
    </source>
</evidence>
<proteinExistence type="inferred from homology"/>
<evidence type="ECO:0000256" key="5">
    <source>
        <dbReference type="ARBA" id="ARBA00022801"/>
    </source>
</evidence>
<dbReference type="InterPro" id="IPR051156">
    <property type="entry name" value="Mito/Outer_Membr_Metalloprot"/>
</dbReference>
<sequence length="556" mass="59713" precursor="true">MRPTLHLLLPVAAITLALASLHAPAQDSRLPDIGSSAGGVLGPAQQREYGRMMLAQLRHYGYVLEDPLVDGWLRSLGSRLASASDDPEQSFTFFMLNDREVNAFATVGGYIGTNAGLVLTAQSEDEVAAVLAHEIAHVTQEHVLRSVERAQKDSVPILLAMLGAIALASQSDSRSGDNAAMAAVAGAQGLMVQRQIDYTRSNESEADRIGIRTLDRGGYDPDAMAAMFERMQALLRTNQGGARERAPDYLKTHPVTATRISEAKQRAEKLAEGKVRVTTATTTPEGGRIENVQRIDRSLLGAPGSPWSSENPLLPSSLRLPGDALAQGGSGHFGWARERLRVLSAITPDAAIREYERTRSGSGEFSDAQAYGLALARLLDGQGAAAAAELKPLLARHPGDVWVSLALAQAEARAGQLAAADARFEALVDRMPGNRAVTLTYAGVLGERNTAEAGRRAQAILRPLAASSGDDPVFQRTFARASEIAGDTARAGEAWAEAAYLSGRPEQALVQLNTLRKRDDLDYYARARIDARIAAITPTVLELKRQGIRDEDLHRR</sequence>
<accession>A0ABP9DWR3</accession>
<comment type="subcellular location">
    <subcellularLocation>
        <location evidence="8">Periplasm</location>
    </subcellularLocation>
</comment>
<feature type="signal peptide" evidence="8">
    <location>
        <begin position="1"/>
        <end position="25"/>
    </location>
</feature>
<dbReference type="InterPro" id="IPR001915">
    <property type="entry name" value="Peptidase_M48"/>
</dbReference>
<organism evidence="10 11">
    <name type="scientific">Luteimonas vadosa</name>
    <dbReference type="NCBI Taxonomy" id="1165507"/>
    <lineage>
        <taxon>Bacteria</taxon>
        <taxon>Pseudomonadati</taxon>
        <taxon>Pseudomonadota</taxon>
        <taxon>Gammaproteobacteria</taxon>
        <taxon>Lysobacterales</taxon>
        <taxon>Lysobacteraceae</taxon>
        <taxon>Luteimonas</taxon>
    </lineage>
</organism>
<feature type="binding site" evidence="8">
    <location>
        <position position="203"/>
    </location>
    <ligand>
        <name>Zn(2+)</name>
        <dbReference type="ChEBI" id="CHEBI:29105"/>
        <note>catalytic</note>
    </ligand>
</feature>
<keyword evidence="4 8" id="KW-0574">Periplasm</keyword>
<dbReference type="Pfam" id="PF14559">
    <property type="entry name" value="TPR_19"/>
    <property type="match status" value="1"/>
</dbReference>
<dbReference type="InterPro" id="IPR011990">
    <property type="entry name" value="TPR-like_helical_dom_sf"/>
</dbReference>
<evidence type="ECO:0000256" key="4">
    <source>
        <dbReference type="ARBA" id="ARBA00022764"/>
    </source>
</evidence>
<dbReference type="Pfam" id="PF01435">
    <property type="entry name" value="Peptidase_M48"/>
    <property type="match status" value="1"/>
</dbReference>
<evidence type="ECO:0000313" key="10">
    <source>
        <dbReference type="EMBL" id="GAA4862365.1"/>
    </source>
</evidence>
<feature type="active site" description="Proton donor" evidence="8">
    <location>
        <position position="207"/>
    </location>
</feature>
<feature type="binding site" evidence="8">
    <location>
        <position position="133"/>
    </location>
    <ligand>
        <name>Zn(2+)</name>
        <dbReference type="ChEBI" id="CHEBI:29105"/>
        <note>catalytic</note>
    </ligand>
</feature>
<dbReference type="PANTHER" id="PTHR22726:SF1">
    <property type="entry name" value="METALLOENDOPEPTIDASE OMA1, MITOCHONDRIAL"/>
    <property type="match status" value="1"/>
</dbReference>
<evidence type="ECO:0000256" key="8">
    <source>
        <dbReference type="HAMAP-Rule" id="MF_00997"/>
    </source>
</evidence>